<keyword evidence="8 11" id="KW-1133">Transmembrane helix</keyword>
<dbReference type="Pfam" id="PF01292">
    <property type="entry name" value="Ni_hydr_CYTB"/>
    <property type="match status" value="1"/>
</dbReference>
<dbReference type="AlphaFoldDB" id="Q2SG17"/>
<evidence type="ECO:0000256" key="5">
    <source>
        <dbReference type="ARBA" id="ARBA00022692"/>
    </source>
</evidence>
<dbReference type="InterPro" id="IPR016174">
    <property type="entry name" value="Di-haem_cyt_TM"/>
</dbReference>
<feature type="transmembrane region" description="Helical" evidence="11">
    <location>
        <begin position="160"/>
        <end position="179"/>
    </location>
</feature>
<dbReference type="GO" id="GO:0046872">
    <property type="term" value="F:metal ion binding"/>
    <property type="evidence" value="ECO:0007669"/>
    <property type="project" value="UniProtKB-KW"/>
</dbReference>
<evidence type="ECO:0000256" key="7">
    <source>
        <dbReference type="ARBA" id="ARBA00022982"/>
    </source>
</evidence>
<dbReference type="CDD" id="cd09625">
    <property type="entry name" value="DOMON_like_cytochrome"/>
    <property type="match status" value="1"/>
</dbReference>
<evidence type="ECO:0000256" key="6">
    <source>
        <dbReference type="ARBA" id="ARBA00022723"/>
    </source>
</evidence>
<dbReference type="GO" id="GO:0020037">
    <property type="term" value="F:heme binding"/>
    <property type="evidence" value="ECO:0007669"/>
    <property type="project" value="InterPro"/>
</dbReference>
<dbReference type="eggNOG" id="COG2864">
    <property type="taxonomic scope" value="Bacteria"/>
</dbReference>
<feature type="domain" description="Cytochrome c-552/DMSO reductase-like haem-binding" evidence="12">
    <location>
        <begin position="207"/>
        <end position="500"/>
    </location>
</feature>
<dbReference type="SMART" id="SM00887">
    <property type="entry name" value="EB_dh"/>
    <property type="match status" value="1"/>
</dbReference>
<evidence type="ECO:0000256" key="9">
    <source>
        <dbReference type="ARBA" id="ARBA00023004"/>
    </source>
</evidence>
<dbReference type="Pfam" id="PF09459">
    <property type="entry name" value="EB_dh"/>
    <property type="match status" value="1"/>
</dbReference>
<dbReference type="SUPFAM" id="SSF49344">
    <property type="entry name" value="CBD9-like"/>
    <property type="match status" value="1"/>
</dbReference>
<dbReference type="GO" id="GO:0022904">
    <property type="term" value="P:respiratory electron transport chain"/>
    <property type="evidence" value="ECO:0007669"/>
    <property type="project" value="InterPro"/>
</dbReference>
<dbReference type="GO" id="GO:0009055">
    <property type="term" value="F:electron transfer activity"/>
    <property type="evidence" value="ECO:0007669"/>
    <property type="project" value="InterPro"/>
</dbReference>
<dbReference type="EMBL" id="CP000155">
    <property type="protein sequence ID" value="ABC30407.1"/>
    <property type="molecule type" value="Genomic_DNA"/>
</dbReference>
<evidence type="ECO:0000256" key="11">
    <source>
        <dbReference type="SAM" id="Phobius"/>
    </source>
</evidence>
<dbReference type="KEGG" id="hch:HCH_03667"/>
<evidence type="ECO:0000256" key="10">
    <source>
        <dbReference type="ARBA" id="ARBA00023136"/>
    </source>
</evidence>
<keyword evidence="10 11" id="KW-0472">Membrane</keyword>
<dbReference type="GO" id="GO:0005886">
    <property type="term" value="C:plasma membrane"/>
    <property type="evidence" value="ECO:0007669"/>
    <property type="project" value="UniProtKB-SubCell"/>
</dbReference>
<dbReference type="Gene3D" id="2.60.40.1190">
    <property type="match status" value="1"/>
</dbReference>
<keyword evidence="5 11" id="KW-0812">Transmembrane</keyword>
<feature type="transmembrane region" description="Helical" evidence="11">
    <location>
        <begin position="12"/>
        <end position="33"/>
    </location>
</feature>
<evidence type="ECO:0000313" key="13">
    <source>
        <dbReference type="EMBL" id="ABC30407.1"/>
    </source>
</evidence>
<evidence type="ECO:0000313" key="14">
    <source>
        <dbReference type="Proteomes" id="UP000000238"/>
    </source>
</evidence>
<dbReference type="InterPro" id="IPR011577">
    <property type="entry name" value="Cyt_b561_bac/Ni-Hgenase"/>
</dbReference>
<dbReference type="OrthoDB" id="5337932at2"/>
<keyword evidence="3" id="KW-1003">Cell membrane</keyword>
<evidence type="ECO:0000256" key="8">
    <source>
        <dbReference type="ARBA" id="ARBA00022989"/>
    </source>
</evidence>
<reference evidence="13 14" key="1">
    <citation type="journal article" date="2005" name="Nucleic Acids Res.">
        <title>Genomic blueprint of Hahella chejuensis, a marine microbe producing an algicidal agent.</title>
        <authorList>
            <person name="Jeong H."/>
            <person name="Yim J.H."/>
            <person name="Lee C."/>
            <person name="Choi S.-H."/>
            <person name="Park Y.K."/>
            <person name="Yoon S.H."/>
            <person name="Hur C.-G."/>
            <person name="Kang H.-Y."/>
            <person name="Kim D."/>
            <person name="Lee H.H."/>
            <person name="Park K.H."/>
            <person name="Park S.-H."/>
            <person name="Park H.-S."/>
            <person name="Lee H.K."/>
            <person name="Oh T.K."/>
            <person name="Kim J.F."/>
        </authorList>
    </citation>
    <scope>NUCLEOTIDE SEQUENCE [LARGE SCALE GENOMIC DNA]</scope>
    <source>
        <strain evidence="13 14">KCTC 2396</strain>
    </source>
</reference>
<dbReference type="HOGENOM" id="CLU_481336_0_0_6"/>
<feature type="transmembrane region" description="Helical" evidence="11">
    <location>
        <begin position="53"/>
        <end position="75"/>
    </location>
</feature>
<protein>
    <recommendedName>
        <fullName evidence="12">Cytochrome c-552/DMSO reductase-like haem-binding domain-containing protein</fullName>
    </recommendedName>
</protein>
<comment type="subcellular location">
    <subcellularLocation>
        <location evidence="1">Cell membrane</location>
        <topology evidence="1">Multi-pass membrane protein</topology>
    </subcellularLocation>
</comment>
<keyword evidence="9" id="KW-0408">Iron</keyword>
<sequence length="508" mass="56482">MIFPPSHWLRVLLHLCAMSLFTVSLASGMRLAADGDWPLQEYWSAIAPQGDMISWHLSAALGWLAVSFTVSLAWLKKRSDRTQTRPKGFLIRALYLILPVQLLSGVIFYLGIGAGVLDWVLATHYWCALLLATLIVAHLMEQLALRGGRFLPAVFIPRRFSQGLGLLVFSCAAGAALWWGGGADSQALVVAPLAEKVRIQIDGAPDEDAWANAAPVTVTTYQGNDYDAVIPVEVRALANPYTIYFSISWPDAHADYSHLPLQKTQTGWKALHAGFEKDDERVYYEDKLAVMLSKGGGFGGDNSVHLGGRPLEGYPASRSGRGYHYTTDGSIRDVWHWKAVRGGDMAVLDDDHFGKPEAACAFCPRYKAGYQPDPVEDGGVRQNWEWFRTSGVTPLRTPRDGPGVTKGENAMTWYGSRAYTAERDETPVGDGLPSVLWMSHYEGDRGDVRGRAQWRDGRWYLELARARETGSPFDIPIEDGVFMWVAPFDHAQTRHAYHHRPLRLRVSP</sequence>
<accession>Q2SG17</accession>
<name>Q2SG17_HAHCH</name>
<evidence type="ECO:0000256" key="2">
    <source>
        <dbReference type="ARBA" id="ARBA00022448"/>
    </source>
</evidence>
<dbReference type="RefSeq" id="WP_011397475.1">
    <property type="nucleotide sequence ID" value="NC_007645.1"/>
</dbReference>
<keyword evidence="2" id="KW-0813">Transport</keyword>
<keyword evidence="6" id="KW-0479">Metal-binding</keyword>
<evidence type="ECO:0000256" key="3">
    <source>
        <dbReference type="ARBA" id="ARBA00022475"/>
    </source>
</evidence>
<dbReference type="SUPFAM" id="SSF81342">
    <property type="entry name" value="Transmembrane di-heme cytochromes"/>
    <property type="match status" value="1"/>
</dbReference>
<evidence type="ECO:0000256" key="4">
    <source>
        <dbReference type="ARBA" id="ARBA00022617"/>
    </source>
</evidence>
<evidence type="ECO:0000259" key="12">
    <source>
        <dbReference type="SMART" id="SM00887"/>
    </source>
</evidence>
<feature type="transmembrane region" description="Helical" evidence="11">
    <location>
        <begin position="96"/>
        <end position="117"/>
    </location>
</feature>
<keyword evidence="14" id="KW-1185">Reference proteome</keyword>
<keyword evidence="7" id="KW-0249">Electron transport</keyword>
<dbReference type="InterPro" id="IPR019020">
    <property type="entry name" value="Cyt-c552/DMSO_Rdtase_haem-bd"/>
</dbReference>
<gene>
    <name evidence="13" type="ordered locus">HCH_03667</name>
</gene>
<dbReference type="Proteomes" id="UP000000238">
    <property type="component" value="Chromosome"/>
</dbReference>
<organism evidence="13 14">
    <name type="scientific">Hahella chejuensis (strain KCTC 2396)</name>
    <dbReference type="NCBI Taxonomy" id="349521"/>
    <lineage>
        <taxon>Bacteria</taxon>
        <taxon>Pseudomonadati</taxon>
        <taxon>Pseudomonadota</taxon>
        <taxon>Gammaproteobacteria</taxon>
        <taxon>Oceanospirillales</taxon>
        <taxon>Hahellaceae</taxon>
        <taxon>Hahella</taxon>
    </lineage>
</organism>
<feature type="transmembrane region" description="Helical" evidence="11">
    <location>
        <begin position="123"/>
        <end position="140"/>
    </location>
</feature>
<evidence type="ECO:0000256" key="1">
    <source>
        <dbReference type="ARBA" id="ARBA00004651"/>
    </source>
</evidence>
<proteinExistence type="predicted"/>
<keyword evidence="4" id="KW-0349">Heme</keyword>
<dbReference type="STRING" id="349521.HCH_03667"/>